<dbReference type="AlphaFoldDB" id="A0A9P6CP24"/>
<evidence type="ECO:0000313" key="1">
    <source>
        <dbReference type="EMBL" id="KAF9473482.1"/>
    </source>
</evidence>
<comment type="caution">
    <text evidence="1">The sequence shown here is derived from an EMBL/GenBank/DDBJ whole genome shotgun (WGS) entry which is preliminary data.</text>
</comment>
<name>A0A9P6CP24_9AGAR</name>
<protein>
    <submittedName>
        <fullName evidence="1">Uncharacterized protein</fullName>
    </submittedName>
</protein>
<gene>
    <name evidence="1" type="ORF">BDN70DRAFT_885786</name>
</gene>
<organism evidence="1 2">
    <name type="scientific">Pholiota conissans</name>
    <dbReference type="NCBI Taxonomy" id="109636"/>
    <lineage>
        <taxon>Eukaryota</taxon>
        <taxon>Fungi</taxon>
        <taxon>Dikarya</taxon>
        <taxon>Basidiomycota</taxon>
        <taxon>Agaricomycotina</taxon>
        <taxon>Agaricomycetes</taxon>
        <taxon>Agaricomycetidae</taxon>
        <taxon>Agaricales</taxon>
        <taxon>Agaricineae</taxon>
        <taxon>Strophariaceae</taxon>
        <taxon>Pholiota</taxon>
    </lineage>
</organism>
<evidence type="ECO:0000313" key="2">
    <source>
        <dbReference type="Proteomes" id="UP000807469"/>
    </source>
</evidence>
<sequence length="61" mass="7113">MISKGSDSFGWSYVKLSSYSHAQINDISYLNRVLRYRKAVMISGAVMLRYSHFLKFKSRSM</sequence>
<accession>A0A9P6CP24</accession>
<keyword evidence="2" id="KW-1185">Reference proteome</keyword>
<proteinExistence type="predicted"/>
<reference evidence="1" key="1">
    <citation type="submission" date="2020-11" db="EMBL/GenBank/DDBJ databases">
        <authorList>
            <consortium name="DOE Joint Genome Institute"/>
            <person name="Ahrendt S."/>
            <person name="Riley R."/>
            <person name="Andreopoulos W."/>
            <person name="Labutti K."/>
            <person name="Pangilinan J."/>
            <person name="Ruiz-Duenas F.J."/>
            <person name="Barrasa J.M."/>
            <person name="Sanchez-Garcia M."/>
            <person name="Camarero S."/>
            <person name="Miyauchi S."/>
            <person name="Serrano A."/>
            <person name="Linde D."/>
            <person name="Babiker R."/>
            <person name="Drula E."/>
            <person name="Ayuso-Fernandez I."/>
            <person name="Pacheco R."/>
            <person name="Padilla G."/>
            <person name="Ferreira P."/>
            <person name="Barriuso J."/>
            <person name="Kellner H."/>
            <person name="Castanera R."/>
            <person name="Alfaro M."/>
            <person name="Ramirez L."/>
            <person name="Pisabarro A.G."/>
            <person name="Kuo A."/>
            <person name="Tritt A."/>
            <person name="Lipzen A."/>
            <person name="He G."/>
            <person name="Yan M."/>
            <person name="Ng V."/>
            <person name="Cullen D."/>
            <person name="Martin F."/>
            <person name="Rosso M.-N."/>
            <person name="Henrissat B."/>
            <person name="Hibbett D."/>
            <person name="Martinez A.T."/>
            <person name="Grigoriev I.V."/>
        </authorList>
    </citation>
    <scope>NUCLEOTIDE SEQUENCE</scope>
    <source>
        <strain evidence="1">CIRM-BRFM 674</strain>
    </source>
</reference>
<dbReference type="Proteomes" id="UP000807469">
    <property type="component" value="Unassembled WGS sequence"/>
</dbReference>
<dbReference type="EMBL" id="MU155439">
    <property type="protein sequence ID" value="KAF9473482.1"/>
    <property type="molecule type" value="Genomic_DNA"/>
</dbReference>